<evidence type="ECO:0000256" key="6">
    <source>
        <dbReference type="ARBA" id="ARBA00023065"/>
    </source>
</evidence>
<comment type="caution">
    <text evidence="11">The sequence shown here is derived from an EMBL/GenBank/DDBJ whole genome shotgun (WGS) entry which is preliminary data.</text>
</comment>
<evidence type="ECO:0000256" key="8">
    <source>
        <dbReference type="SAM" id="Phobius"/>
    </source>
</evidence>
<feature type="transmembrane region" description="Helical" evidence="8">
    <location>
        <begin position="81"/>
        <end position="101"/>
    </location>
</feature>
<feature type="transmembrane region" description="Helical" evidence="8">
    <location>
        <begin position="153"/>
        <end position="171"/>
    </location>
</feature>
<dbReference type="InterPro" id="IPR058533">
    <property type="entry name" value="Cation_efflux_TM"/>
</dbReference>
<keyword evidence="12" id="KW-1185">Reference proteome</keyword>
<dbReference type="RefSeq" id="WP_057778704.1">
    <property type="nucleotide sequence ID" value="NZ_AYYY01000025.1"/>
</dbReference>
<comment type="similarity">
    <text evidence="2">Belongs to the cation diffusion facilitator (CDF) transporter (TC 2.A.4) family. SLC30A subfamily.</text>
</comment>
<dbReference type="PANTHER" id="PTHR11562">
    <property type="entry name" value="CATION EFFLUX PROTEIN/ ZINC TRANSPORTER"/>
    <property type="match status" value="1"/>
</dbReference>
<dbReference type="PATRIC" id="fig|1423813.3.peg.1599"/>
<name>A0A0R2A4S1_9LACO</name>
<dbReference type="Pfam" id="PF16916">
    <property type="entry name" value="ZT_dimer"/>
    <property type="match status" value="1"/>
</dbReference>
<dbReference type="InterPro" id="IPR050681">
    <property type="entry name" value="CDF/SLC30A"/>
</dbReference>
<feature type="domain" description="Cation efflux protein cytoplasmic" evidence="10">
    <location>
        <begin position="206"/>
        <end position="280"/>
    </location>
</feature>
<dbReference type="SUPFAM" id="SSF161111">
    <property type="entry name" value="Cation efflux protein transmembrane domain-like"/>
    <property type="match status" value="1"/>
</dbReference>
<dbReference type="InterPro" id="IPR002524">
    <property type="entry name" value="Cation_efflux"/>
</dbReference>
<reference evidence="11 12" key="1">
    <citation type="journal article" date="2015" name="Genome Announc.">
        <title>Expanding the biotechnology potential of lactobacilli through comparative genomics of 213 strains and associated genera.</title>
        <authorList>
            <person name="Sun Z."/>
            <person name="Harris H.M."/>
            <person name="McCann A."/>
            <person name="Guo C."/>
            <person name="Argimon S."/>
            <person name="Zhang W."/>
            <person name="Yang X."/>
            <person name="Jeffery I.B."/>
            <person name="Cooney J.C."/>
            <person name="Kagawa T.F."/>
            <person name="Liu W."/>
            <person name="Song Y."/>
            <person name="Salvetti E."/>
            <person name="Wrobel A."/>
            <person name="Rasinkangas P."/>
            <person name="Parkhill J."/>
            <person name="Rea M.C."/>
            <person name="O'Sullivan O."/>
            <person name="Ritari J."/>
            <person name="Douillard F.P."/>
            <person name="Paul Ross R."/>
            <person name="Yang R."/>
            <person name="Briner A.E."/>
            <person name="Felis G.E."/>
            <person name="de Vos W.M."/>
            <person name="Barrangou R."/>
            <person name="Klaenhammer T.R."/>
            <person name="Caufield P.W."/>
            <person name="Cui Y."/>
            <person name="Zhang H."/>
            <person name="O'Toole P.W."/>
        </authorList>
    </citation>
    <scope>NUCLEOTIDE SEQUENCE [LARGE SCALE GENOMIC DNA]</scope>
    <source>
        <strain evidence="11 12">DSM 20634</strain>
    </source>
</reference>
<dbReference type="NCBIfam" id="TIGR01297">
    <property type="entry name" value="CDF"/>
    <property type="match status" value="1"/>
</dbReference>
<dbReference type="GO" id="GO:0005385">
    <property type="term" value="F:zinc ion transmembrane transporter activity"/>
    <property type="evidence" value="ECO:0007669"/>
    <property type="project" value="TreeGrafter"/>
</dbReference>
<proteinExistence type="inferred from homology"/>
<accession>A0A0R2A4S1</accession>
<evidence type="ECO:0000313" key="11">
    <source>
        <dbReference type="EMBL" id="KRM61498.1"/>
    </source>
</evidence>
<dbReference type="OrthoDB" id="9809646at2"/>
<feature type="transmembrane region" description="Helical" evidence="8">
    <location>
        <begin position="12"/>
        <end position="35"/>
    </location>
</feature>
<dbReference type="SUPFAM" id="SSF160240">
    <property type="entry name" value="Cation efflux protein cytoplasmic domain-like"/>
    <property type="match status" value="1"/>
</dbReference>
<gene>
    <name evidence="11" type="ORF">FC26_GL001573</name>
</gene>
<comment type="subcellular location">
    <subcellularLocation>
        <location evidence="1">Membrane</location>
        <topology evidence="1">Multi-pass membrane protein</topology>
    </subcellularLocation>
</comment>
<dbReference type="Gene3D" id="1.20.1510.10">
    <property type="entry name" value="Cation efflux protein transmembrane domain"/>
    <property type="match status" value="1"/>
</dbReference>
<organism evidence="11 12">
    <name type="scientific">Paucilactobacillus vaccinostercus DSM 20634</name>
    <dbReference type="NCBI Taxonomy" id="1423813"/>
    <lineage>
        <taxon>Bacteria</taxon>
        <taxon>Bacillati</taxon>
        <taxon>Bacillota</taxon>
        <taxon>Bacilli</taxon>
        <taxon>Lactobacillales</taxon>
        <taxon>Lactobacillaceae</taxon>
        <taxon>Paucilactobacillus</taxon>
    </lineage>
</organism>
<keyword evidence="6" id="KW-0406">Ion transport</keyword>
<keyword evidence="7 8" id="KW-0472">Membrane</keyword>
<dbReference type="EMBL" id="AYYY01000025">
    <property type="protein sequence ID" value="KRM61498.1"/>
    <property type="molecule type" value="Genomic_DNA"/>
</dbReference>
<evidence type="ECO:0000256" key="4">
    <source>
        <dbReference type="ARBA" id="ARBA00022692"/>
    </source>
</evidence>
<keyword evidence="4 8" id="KW-0812">Transmembrane</keyword>
<feature type="transmembrane region" description="Helical" evidence="8">
    <location>
        <begin position="113"/>
        <end position="132"/>
    </location>
</feature>
<keyword evidence="5 8" id="KW-1133">Transmembrane helix</keyword>
<evidence type="ECO:0000259" key="10">
    <source>
        <dbReference type="Pfam" id="PF16916"/>
    </source>
</evidence>
<feature type="domain" description="Cation efflux protein transmembrane" evidence="9">
    <location>
        <begin position="15"/>
        <end position="202"/>
    </location>
</feature>
<dbReference type="Gene3D" id="3.30.70.1350">
    <property type="entry name" value="Cation efflux protein, cytoplasmic domain"/>
    <property type="match status" value="1"/>
</dbReference>
<dbReference type="GO" id="GO:0005886">
    <property type="term" value="C:plasma membrane"/>
    <property type="evidence" value="ECO:0007669"/>
    <property type="project" value="TreeGrafter"/>
</dbReference>
<dbReference type="PANTHER" id="PTHR11562:SF17">
    <property type="entry name" value="RE54080P-RELATED"/>
    <property type="match status" value="1"/>
</dbReference>
<evidence type="ECO:0000256" key="7">
    <source>
        <dbReference type="ARBA" id="ARBA00023136"/>
    </source>
</evidence>
<dbReference type="STRING" id="1423813.FC26_GL001573"/>
<evidence type="ECO:0000256" key="5">
    <source>
        <dbReference type="ARBA" id="ARBA00022989"/>
    </source>
</evidence>
<dbReference type="AlphaFoldDB" id="A0A0R2A4S1"/>
<feature type="transmembrane region" description="Helical" evidence="8">
    <location>
        <begin position="177"/>
        <end position="195"/>
    </location>
</feature>
<dbReference type="Proteomes" id="UP000051733">
    <property type="component" value="Unassembled WGS sequence"/>
</dbReference>
<evidence type="ECO:0000313" key="12">
    <source>
        <dbReference type="Proteomes" id="UP000051733"/>
    </source>
</evidence>
<sequence length="304" mass="34072">MHSHRVNGIRFFWVTMLNILITIAEILGGVFSGSLALLSDAFHNLGDSASILMGYFAQVIGSRPETERRTYGYRRAEILSAFLNSLFLIVVSIFLMVEAVRRLFHPQPVDGKLMLIVAVIGFIANLASALLLQQGSKDSLNIKATYLHILSDALSSIGVIIGALVITFWNIYWLDPVLTILVAIYICYEICPVIHQTLSILMQSSPHLDFDQIKTDITQIEGVIGVHHVHAWMIDEHRIIFSAHINLSDRPLSSVEPIYRQVETLLKEKYHVCHITIQAEVDRGIEEPLFNTPVDKAATSDNID</sequence>
<dbReference type="InterPro" id="IPR036837">
    <property type="entry name" value="Cation_efflux_CTD_sf"/>
</dbReference>
<dbReference type="Pfam" id="PF01545">
    <property type="entry name" value="Cation_efflux"/>
    <property type="match status" value="1"/>
</dbReference>
<evidence type="ECO:0000256" key="3">
    <source>
        <dbReference type="ARBA" id="ARBA00022448"/>
    </source>
</evidence>
<protein>
    <submittedName>
        <fullName evidence="11">CDF family cation diffusion facilitator</fullName>
    </submittedName>
</protein>
<dbReference type="InterPro" id="IPR027470">
    <property type="entry name" value="Cation_efflux_CTD"/>
</dbReference>
<evidence type="ECO:0000256" key="1">
    <source>
        <dbReference type="ARBA" id="ARBA00004141"/>
    </source>
</evidence>
<dbReference type="InterPro" id="IPR027469">
    <property type="entry name" value="Cation_efflux_TMD_sf"/>
</dbReference>
<evidence type="ECO:0000259" key="9">
    <source>
        <dbReference type="Pfam" id="PF01545"/>
    </source>
</evidence>
<evidence type="ECO:0000256" key="2">
    <source>
        <dbReference type="ARBA" id="ARBA00008873"/>
    </source>
</evidence>
<keyword evidence="3" id="KW-0813">Transport</keyword>